<protein>
    <submittedName>
        <fullName evidence="2">Uncharacterized protein</fullName>
    </submittedName>
</protein>
<keyword evidence="3" id="KW-1185">Reference proteome</keyword>
<keyword evidence="1" id="KW-0812">Transmembrane</keyword>
<comment type="caution">
    <text evidence="2">The sequence shown here is derived from an EMBL/GenBank/DDBJ whole genome shotgun (WGS) entry which is preliminary data.</text>
</comment>
<reference evidence="2 3" key="1">
    <citation type="submission" date="2018-03" db="EMBL/GenBank/DDBJ databases">
        <title>Genomic Encyclopedia of Archaeal and Bacterial Type Strains, Phase II (KMG-II): from individual species to whole genera.</title>
        <authorList>
            <person name="Goeker M."/>
        </authorList>
    </citation>
    <scope>NUCLEOTIDE SEQUENCE [LARGE SCALE GENOMIC DNA]</scope>
    <source>
        <strain evidence="2 3">DSM 28057</strain>
    </source>
</reference>
<feature type="transmembrane region" description="Helical" evidence="1">
    <location>
        <begin position="65"/>
        <end position="89"/>
    </location>
</feature>
<dbReference type="AlphaFoldDB" id="A0A2P8E6L9"/>
<feature type="transmembrane region" description="Helical" evidence="1">
    <location>
        <begin position="12"/>
        <end position="34"/>
    </location>
</feature>
<accession>A0A2P8E6L9</accession>
<gene>
    <name evidence="2" type="ORF">CLV48_104300</name>
</gene>
<proteinExistence type="predicted"/>
<evidence type="ECO:0000256" key="1">
    <source>
        <dbReference type="SAM" id="Phobius"/>
    </source>
</evidence>
<keyword evidence="1" id="KW-0472">Membrane</keyword>
<keyword evidence="1" id="KW-1133">Transmembrane helix</keyword>
<dbReference type="EMBL" id="PYGF01000004">
    <property type="protein sequence ID" value="PSL05125.1"/>
    <property type="molecule type" value="Genomic_DNA"/>
</dbReference>
<name>A0A2P8E6L9_9BACT</name>
<evidence type="ECO:0000313" key="3">
    <source>
        <dbReference type="Proteomes" id="UP000240708"/>
    </source>
</evidence>
<dbReference type="RefSeq" id="WP_245889520.1">
    <property type="nucleotide sequence ID" value="NZ_PYGF01000004.1"/>
</dbReference>
<organism evidence="2 3">
    <name type="scientific">Cecembia rubra</name>
    <dbReference type="NCBI Taxonomy" id="1485585"/>
    <lineage>
        <taxon>Bacteria</taxon>
        <taxon>Pseudomonadati</taxon>
        <taxon>Bacteroidota</taxon>
        <taxon>Cytophagia</taxon>
        <taxon>Cytophagales</taxon>
        <taxon>Cyclobacteriaceae</taxon>
        <taxon>Cecembia</taxon>
    </lineage>
</organism>
<feature type="transmembrane region" description="Helical" evidence="1">
    <location>
        <begin position="96"/>
        <end position="116"/>
    </location>
</feature>
<dbReference type="Proteomes" id="UP000240708">
    <property type="component" value="Unassembled WGS sequence"/>
</dbReference>
<sequence length="117" mass="13740">MAVLREDFNINFMHRLYFSLAALLSSGIFAYSYWKEWIAIQWRGEKPVLVPDSDYAPYFHASEELYLRVILIFALLFSVIFVLSILFFLQKNQKGLFFCFIFSMLTIFAVMINGAIK</sequence>
<evidence type="ECO:0000313" key="2">
    <source>
        <dbReference type="EMBL" id="PSL05125.1"/>
    </source>
</evidence>